<dbReference type="GO" id="GO:0043720">
    <property type="term" value="F:3-keto-5-aminohexanoate cleavage activity"/>
    <property type="evidence" value="ECO:0007669"/>
    <property type="project" value="InterPro"/>
</dbReference>
<sequence length="233" mass="24835">MVLQACLNGDREAGVPRSADELAAASRACVAAGAESLHAHPRDRDGHESLDARDIATAVKAMRTAAPGIEISFSTGLWITGGDVEARARLISEWTVVPDLVSINLSEEGWRELADVVTARGIGIEAGMWTGRDAEILAESGVQVRRVLVEPRSENAEEAVAMARDVDAALDRVFIRAPRLHHGVGAATWAVLDAAVPIGREIRIGLEDVLTLPDGRRAPDNAALVVETVLRYA</sequence>
<dbReference type="Gene3D" id="3.20.20.70">
    <property type="entry name" value="Aldolase class I"/>
    <property type="match status" value="1"/>
</dbReference>
<organism evidence="1 2">
    <name type="scientific">Solirubrobacter ginsenosidimutans</name>
    <dbReference type="NCBI Taxonomy" id="490573"/>
    <lineage>
        <taxon>Bacteria</taxon>
        <taxon>Bacillati</taxon>
        <taxon>Actinomycetota</taxon>
        <taxon>Thermoleophilia</taxon>
        <taxon>Solirubrobacterales</taxon>
        <taxon>Solirubrobacteraceae</taxon>
        <taxon>Solirubrobacter</taxon>
    </lineage>
</organism>
<dbReference type="Pfam" id="PF05853">
    <property type="entry name" value="BKACE"/>
    <property type="match status" value="1"/>
</dbReference>
<dbReference type="RefSeq" id="WP_270041950.1">
    <property type="nucleotide sequence ID" value="NZ_JAPDOD010000020.1"/>
</dbReference>
<comment type="caution">
    <text evidence="1">The sequence shown here is derived from an EMBL/GenBank/DDBJ whole genome shotgun (WGS) entry which is preliminary data.</text>
</comment>
<dbReference type="PANTHER" id="PTHR37418">
    <property type="entry name" value="3-KETO-5-AMINOHEXANOATE CLEAVAGE ENZYME-RELATED"/>
    <property type="match status" value="1"/>
</dbReference>
<evidence type="ECO:0000313" key="2">
    <source>
        <dbReference type="Proteomes" id="UP001149140"/>
    </source>
</evidence>
<evidence type="ECO:0000313" key="1">
    <source>
        <dbReference type="EMBL" id="MDA0162713.1"/>
    </source>
</evidence>
<dbReference type="EMBL" id="JAPDOD010000020">
    <property type="protein sequence ID" value="MDA0162713.1"/>
    <property type="molecule type" value="Genomic_DNA"/>
</dbReference>
<protein>
    <submittedName>
        <fullName evidence="1">3-keto-5-aminohexanoate cleavage protein</fullName>
    </submittedName>
</protein>
<dbReference type="InterPro" id="IPR013785">
    <property type="entry name" value="Aldolase_TIM"/>
</dbReference>
<dbReference type="InterPro" id="IPR008567">
    <property type="entry name" value="BKACE"/>
</dbReference>
<name>A0A9X3N0Q7_9ACTN</name>
<dbReference type="Proteomes" id="UP001149140">
    <property type="component" value="Unassembled WGS sequence"/>
</dbReference>
<gene>
    <name evidence="1" type="ORF">OM076_20745</name>
</gene>
<reference evidence="1" key="1">
    <citation type="submission" date="2022-10" db="EMBL/GenBank/DDBJ databases">
        <title>The WGS of Solirubrobacter ginsenosidimutans DSM 21036.</title>
        <authorList>
            <person name="Jiang Z."/>
        </authorList>
    </citation>
    <scope>NUCLEOTIDE SEQUENCE</scope>
    <source>
        <strain evidence="1">DSM 21036</strain>
    </source>
</reference>
<proteinExistence type="predicted"/>
<dbReference type="AlphaFoldDB" id="A0A9X3N0Q7"/>
<accession>A0A9X3N0Q7</accession>
<dbReference type="PANTHER" id="PTHR37418:SF1">
    <property type="entry name" value="3-KETO-5-AMINOHEXANOATE CLEAVAGE PROTEIN"/>
    <property type="match status" value="1"/>
</dbReference>
<keyword evidence="2" id="KW-1185">Reference proteome</keyword>